<feature type="chain" id="PRO_5016778590" evidence="1">
    <location>
        <begin position="26"/>
        <end position="965"/>
    </location>
</feature>
<dbReference type="OrthoDB" id="100605at2"/>
<dbReference type="SUPFAM" id="SSF55486">
    <property type="entry name" value="Metalloproteases ('zincins'), catalytic domain"/>
    <property type="match status" value="1"/>
</dbReference>
<dbReference type="PANTHER" id="PTHR11533:SF174">
    <property type="entry name" value="PUROMYCIN-SENSITIVE AMINOPEPTIDASE-RELATED"/>
    <property type="match status" value="1"/>
</dbReference>
<dbReference type="SUPFAM" id="SSF63737">
    <property type="entry name" value="Leukotriene A4 hydrolase N-terminal domain"/>
    <property type="match status" value="1"/>
</dbReference>
<dbReference type="CDD" id="cd09603">
    <property type="entry name" value="M1_APN_like"/>
    <property type="match status" value="1"/>
</dbReference>
<dbReference type="PANTHER" id="PTHR11533">
    <property type="entry name" value="PROTEASE M1 ZINC METALLOPROTEASE"/>
    <property type="match status" value="1"/>
</dbReference>
<dbReference type="Gene3D" id="2.60.40.1730">
    <property type="entry name" value="tricorn interacting facor f3 domain"/>
    <property type="match status" value="1"/>
</dbReference>
<feature type="domain" description="Aminopeptidase N-like N-terminal" evidence="3">
    <location>
        <begin position="468"/>
        <end position="641"/>
    </location>
</feature>
<gene>
    <name evidence="4" type="ORF">AHMF7616_03978</name>
</gene>
<dbReference type="Gene3D" id="1.10.390.10">
    <property type="entry name" value="Neutral Protease Domain 2"/>
    <property type="match status" value="1"/>
</dbReference>
<dbReference type="RefSeq" id="WP_115374365.1">
    <property type="nucleotide sequence ID" value="NZ_QASA01000001.1"/>
</dbReference>
<dbReference type="InterPro" id="IPR045357">
    <property type="entry name" value="Aminopeptidase_N-like_N"/>
</dbReference>
<feature type="signal peptide" evidence="1">
    <location>
        <begin position="1"/>
        <end position="25"/>
    </location>
</feature>
<keyword evidence="5" id="KW-1185">Reference proteome</keyword>
<keyword evidence="4" id="KW-0645">Protease</keyword>
<dbReference type="AlphaFoldDB" id="A0A369QT52"/>
<name>A0A369QT52_9BACT</name>
<dbReference type="InterPro" id="IPR027268">
    <property type="entry name" value="Peptidase_M4/M1_CTD_sf"/>
</dbReference>
<dbReference type="InterPro" id="IPR050344">
    <property type="entry name" value="Peptidase_M1_aminopeptidases"/>
</dbReference>
<protein>
    <submittedName>
        <fullName evidence="4">Membrane alanyl aminopeptidase</fullName>
        <ecNumber evidence="4">3.4.11.2</ecNumber>
    </submittedName>
</protein>
<keyword evidence="4" id="KW-0378">Hydrolase</keyword>
<dbReference type="InterPro" id="IPR014782">
    <property type="entry name" value="Peptidase_M1_dom"/>
</dbReference>
<evidence type="ECO:0000259" key="2">
    <source>
        <dbReference type="Pfam" id="PF01433"/>
    </source>
</evidence>
<evidence type="ECO:0000256" key="1">
    <source>
        <dbReference type="SAM" id="SignalP"/>
    </source>
</evidence>
<dbReference type="EMBL" id="QASA01000001">
    <property type="protein sequence ID" value="RDC65348.1"/>
    <property type="molecule type" value="Genomic_DNA"/>
</dbReference>
<evidence type="ECO:0000259" key="3">
    <source>
        <dbReference type="Pfam" id="PF17900"/>
    </source>
</evidence>
<dbReference type="InterPro" id="IPR042097">
    <property type="entry name" value="Aminopeptidase_N-like_N_sf"/>
</dbReference>
<dbReference type="Proteomes" id="UP000253919">
    <property type="component" value="Unassembled WGS sequence"/>
</dbReference>
<dbReference type="InterPro" id="IPR008969">
    <property type="entry name" value="CarboxyPept-like_regulatory"/>
</dbReference>
<dbReference type="GO" id="GO:0005615">
    <property type="term" value="C:extracellular space"/>
    <property type="evidence" value="ECO:0007669"/>
    <property type="project" value="TreeGrafter"/>
</dbReference>
<dbReference type="Pfam" id="PF01433">
    <property type="entry name" value="Peptidase_M1"/>
    <property type="match status" value="1"/>
</dbReference>
<comment type="caution">
    <text evidence="4">The sequence shown here is derived from an EMBL/GenBank/DDBJ whole genome shotgun (WGS) entry which is preliminary data.</text>
</comment>
<dbReference type="GO" id="GO:0043171">
    <property type="term" value="P:peptide catabolic process"/>
    <property type="evidence" value="ECO:0007669"/>
    <property type="project" value="TreeGrafter"/>
</dbReference>
<proteinExistence type="predicted"/>
<dbReference type="GO" id="GO:0042277">
    <property type="term" value="F:peptide binding"/>
    <property type="evidence" value="ECO:0007669"/>
    <property type="project" value="TreeGrafter"/>
</dbReference>
<dbReference type="GO" id="GO:0016020">
    <property type="term" value="C:membrane"/>
    <property type="evidence" value="ECO:0007669"/>
    <property type="project" value="TreeGrafter"/>
</dbReference>
<organism evidence="4 5">
    <name type="scientific">Adhaeribacter pallidiroseus</name>
    <dbReference type="NCBI Taxonomy" id="2072847"/>
    <lineage>
        <taxon>Bacteria</taxon>
        <taxon>Pseudomonadati</taxon>
        <taxon>Bacteroidota</taxon>
        <taxon>Cytophagia</taxon>
        <taxon>Cytophagales</taxon>
        <taxon>Hymenobacteraceae</taxon>
        <taxon>Adhaeribacter</taxon>
    </lineage>
</organism>
<dbReference type="GO" id="GO:0008270">
    <property type="term" value="F:zinc ion binding"/>
    <property type="evidence" value="ECO:0007669"/>
    <property type="project" value="InterPro"/>
</dbReference>
<dbReference type="GO" id="GO:0070006">
    <property type="term" value="F:metalloaminopeptidase activity"/>
    <property type="evidence" value="ECO:0007669"/>
    <property type="project" value="TreeGrafter"/>
</dbReference>
<dbReference type="GO" id="GO:0005737">
    <property type="term" value="C:cytoplasm"/>
    <property type="evidence" value="ECO:0007669"/>
    <property type="project" value="TreeGrafter"/>
</dbReference>
<dbReference type="GO" id="GO:0016285">
    <property type="term" value="F:alanyl aminopeptidase activity"/>
    <property type="evidence" value="ECO:0007669"/>
    <property type="project" value="UniProtKB-EC"/>
</dbReference>
<keyword evidence="1" id="KW-0732">Signal</keyword>
<evidence type="ECO:0000313" key="4">
    <source>
        <dbReference type="EMBL" id="RDC65348.1"/>
    </source>
</evidence>
<feature type="domain" description="Peptidase M1 membrane alanine aminopeptidase" evidence="2">
    <location>
        <begin position="734"/>
        <end position="881"/>
    </location>
</feature>
<dbReference type="Pfam" id="PF13715">
    <property type="entry name" value="CarbopepD_reg_2"/>
    <property type="match status" value="1"/>
</dbReference>
<accession>A0A369QT52</accession>
<dbReference type="Pfam" id="PF17900">
    <property type="entry name" value="Peptidase_M1_N"/>
    <property type="match status" value="1"/>
</dbReference>
<dbReference type="SUPFAM" id="SSF49464">
    <property type="entry name" value="Carboxypeptidase regulatory domain-like"/>
    <property type="match status" value="1"/>
</dbReference>
<evidence type="ECO:0000313" key="5">
    <source>
        <dbReference type="Proteomes" id="UP000253919"/>
    </source>
</evidence>
<sequence length="965" mass="111169">MKKIFQLPFLFTFIFLYYLAPPTVAQEASLTLTGKIVNGETNEPVPFASISIGKSGTGTSSNAEGKFTVKIPAARQQDTLLITYVGYTVFRQAIPKIKNQPLLLKLKPAGITLTEVVINGKQKTALDILREAIAAIPLNYDTTSVQLTAFYREDVKLEDYPIAYNESVLDVRKPPYHTLTEQEQVRMIKGRKKQYDHSRLRLHGYLDMPNGMHRLLRDDFVKYQMGAGPGSFTGKIALKAYAYKLLGIVPEGNRRVYVIEIIPRKNARHAHIAGKVYIDVNTLAFTKAEWVLTQRGIDYDNNRNFLLKQLSYKVAKLSHKLTYLKETTTYSYHNNKWYLKDKHRHYEMRVNSKSRGIHNQLWTADTDITITNIGPKNIPPFTEGDIYQTQNSLNGLIQNDDDPAFWENYNIVQPAADTIFREKAEEKTTVTSANIPAIRVSNRTNGFTRADTLRGKLTTLRSYDVLFYHLEVAVDIPNKSIRGSNKIRFRVTEPLAKMQVDLYANMNIHAVKYRGMELKYTREFDAVFIQLPETLPANSQHEVEIAYSGQPQVPNFKIPMHGGFLWEQDRNGHPWVQVACQGSGASLWWPNKDHLSDEPDSMRISVTVPSDLTEISNGRLLRKVPLANNQTRYEWYVSYPINNYNVTLNIGKYTHLQDTYGNSPALTLDYYAKTEHLDKARWVFSQVKPMLATLEKHYGKYPFPRDGFTLMESLHPMEHQSAVTFGRLPDGELDSVNTMKLVWHEVSHEWWGNNVTCKDVADMWLHEAFATYTEGVFFKNKFGKDAELGYAQSLQEQAVNQEPIIGQYDVNHIFYNIEDMYSKGALMLHTFRNVLNNDDLWFAILRGIQQEFSYKTVTSADIIRYINQQTKTDYNYFFNQYLKFTNIPTLQVKFGAQGQTLVLHYRWQTDVPNFKMPVKVTKAAGKYSFIFPTTAWQTMRLPNLSPEDFEVDQNRFYIKVAQEEM</sequence>
<dbReference type="EC" id="3.4.11.2" evidence="4"/>
<reference evidence="4 5" key="1">
    <citation type="submission" date="2018-04" db="EMBL/GenBank/DDBJ databases">
        <title>Adhaeribacter sp. HMF7616 genome sequencing and assembly.</title>
        <authorList>
            <person name="Kang H."/>
            <person name="Kang J."/>
            <person name="Cha I."/>
            <person name="Kim H."/>
            <person name="Joh K."/>
        </authorList>
    </citation>
    <scope>NUCLEOTIDE SEQUENCE [LARGE SCALE GENOMIC DNA]</scope>
    <source>
        <strain evidence="4 5">HMF7616</strain>
    </source>
</reference>
<keyword evidence="4" id="KW-0031">Aminopeptidase</keyword>